<reference evidence="2" key="1">
    <citation type="journal article" date="2022" name="Mol. Ecol. Resour.">
        <title>The genomes of chicory, endive, great burdock and yacon provide insights into Asteraceae palaeo-polyploidization history and plant inulin production.</title>
        <authorList>
            <person name="Fan W."/>
            <person name="Wang S."/>
            <person name="Wang H."/>
            <person name="Wang A."/>
            <person name="Jiang F."/>
            <person name="Liu H."/>
            <person name="Zhao H."/>
            <person name="Xu D."/>
            <person name="Zhang Y."/>
        </authorList>
    </citation>
    <scope>NUCLEOTIDE SEQUENCE [LARGE SCALE GENOMIC DNA]</scope>
    <source>
        <strain evidence="2">cv. Niubang</strain>
    </source>
</reference>
<comment type="caution">
    <text evidence="1">The sequence shown here is derived from an EMBL/GenBank/DDBJ whole genome shotgun (WGS) entry which is preliminary data.</text>
</comment>
<gene>
    <name evidence="1" type="ORF">L6452_13373</name>
</gene>
<sequence length="586" mass="63532">MVSDDGHMMKFVTEALKNEAILCLVKPCDLSDICNIWNHVCRKRIASEKHDSKRKLPLANNIIRRVDPMFKPFATLNRAMNNTETSQEYSAVFKPIHMNIFGNDVGTSTTRKTDKGKQPMDSDQPLDNDTYRTKRKESKPRINWTKALHGKFLEALNTLGKQNAYPSEILKHMNVPGLTRNHVASHVQKLHEGEKVIKKPRLVPVVQIGDDLQSHGSKRSGQLTLSSNNESLIQSSSLQTPLRKLNSAGMSYMSLDNIKARMQESALSSLPVPQPNTTSTMSNSSYVTDQSVSVGVAPDNNLGEVGAINLSNGVENGNSRGAIEAQTPFAFDSYNSLDASGIGAMSEPLAQFDCFGIPIEAWPVTGMGSVDDHGLEDTMLPLVDDVVVEEENCNMGDGDQTSNFSPMTNSKTGGGGAVDSTSPGLEDLGAATSPNFFGFACNSGGGDAETSITNQSLEDLALHEFVSHELGGLYHPQLDLQGNGENLFMGFLHHSETTSNGFSSLELEPAGSVGVSFPGEGSNSTQAQMPLPDVNSNGVYLGGVEEGRDIEDDSFLHMTQFDVERTMQLLDEVDAADLINGPWQFQ</sequence>
<organism evidence="1 2">
    <name type="scientific">Arctium lappa</name>
    <name type="common">Greater burdock</name>
    <name type="synonym">Lappa major</name>
    <dbReference type="NCBI Taxonomy" id="4217"/>
    <lineage>
        <taxon>Eukaryota</taxon>
        <taxon>Viridiplantae</taxon>
        <taxon>Streptophyta</taxon>
        <taxon>Embryophyta</taxon>
        <taxon>Tracheophyta</taxon>
        <taxon>Spermatophyta</taxon>
        <taxon>Magnoliopsida</taxon>
        <taxon>eudicotyledons</taxon>
        <taxon>Gunneridae</taxon>
        <taxon>Pentapetalae</taxon>
        <taxon>asterids</taxon>
        <taxon>campanulids</taxon>
        <taxon>Asterales</taxon>
        <taxon>Asteraceae</taxon>
        <taxon>Carduoideae</taxon>
        <taxon>Cardueae</taxon>
        <taxon>Arctiinae</taxon>
        <taxon>Arctium</taxon>
    </lineage>
</organism>
<keyword evidence="2" id="KW-1185">Reference proteome</keyword>
<proteinExistence type="predicted"/>
<accession>A0ACB9CI20</accession>
<protein>
    <submittedName>
        <fullName evidence="1">Uncharacterized protein</fullName>
    </submittedName>
</protein>
<dbReference type="EMBL" id="CM042050">
    <property type="protein sequence ID" value="KAI3733915.1"/>
    <property type="molecule type" value="Genomic_DNA"/>
</dbReference>
<dbReference type="Proteomes" id="UP001055879">
    <property type="component" value="Linkage Group LG04"/>
</dbReference>
<reference evidence="1 2" key="2">
    <citation type="journal article" date="2022" name="Mol. Ecol. Resour.">
        <title>The genomes of chicory, endive, great burdock and yacon provide insights into Asteraceae paleo-polyploidization history and plant inulin production.</title>
        <authorList>
            <person name="Fan W."/>
            <person name="Wang S."/>
            <person name="Wang H."/>
            <person name="Wang A."/>
            <person name="Jiang F."/>
            <person name="Liu H."/>
            <person name="Zhao H."/>
            <person name="Xu D."/>
            <person name="Zhang Y."/>
        </authorList>
    </citation>
    <scope>NUCLEOTIDE SEQUENCE [LARGE SCALE GENOMIC DNA]</scope>
    <source>
        <strain evidence="2">cv. Niubang</strain>
    </source>
</reference>
<evidence type="ECO:0000313" key="1">
    <source>
        <dbReference type="EMBL" id="KAI3733915.1"/>
    </source>
</evidence>
<evidence type="ECO:0000313" key="2">
    <source>
        <dbReference type="Proteomes" id="UP001055879"/>
    </source>
</evidence>
<name>A0ACB9CI20_ARCLA</name>